<dbReference type="EMBL" id="CABVLZ010000013">
    <property type="protein sequence ID" value="VVU95815.1"/>
    <property type="molecule type" value="Genomic_DNA"/>
</dbReference>
<dbReference type="PROSITE" id="PS50157">
    <property type="entry name" value="ZINC_FINGER_C2H2_2"/>
    <property type="match status" value="1"/>
</dbReference>
<feature type="transmembrane region" description="Helical" evidence="2">
    <location>
        <begin position="194"/>
        <end position="215"/>
    </location>
</feature>
<keyword evidence="2" id="KW-0472">Membrane</keyword>
<protein>
    <recommendedName>
        <fullName evidence="3">C2H2-type domain-containing protein</fullName>
    </recommendedName>
</protein>
<dbReference type="InterPro" id="IPR036236">
    <property type="entry name" value="Znf_C2H2_sf"/>
</dbReference>
<gene>
    <name evidence="4" type="ORF">CPAV1605_1577</name>
</gene>
<evidence type="ECO:0000259" key="3">
    <source>
        <dbReference type="PROSITE" id="PS50157"/>
    </source>
</evidence>
<evidence type="ECO:0000313" key="4">
    <source>
        <dbReference type="EMBL" id="VVU95815.1"/>
    </source>
</evidence>
<feature type="domain" description="C2H2-type" evidence="3">
    <location>
        <begin position="2"/>
        <end position="31"/>
    </location>
</feature>
<dbReference type="Pfam" id="PF12874">
    <property type="entry name" value="zf-met"/>
    <property type="match status" value="1"/>
</dbReference>
<feature type="coiled-coil region" evidence="1">
    <location>
        <begin position="95"/>
        <end position="151"/>
    </location>
</feature>
<evidence type="ECO:0000256" key="1">
    <source>
        <dbReference type="SAM" id="Coils"/>
    </source>
</evidence>
<dbReference type="SUPFAM" id="SSF57667">
    <property type="entry name" value="beta-beta-alpha zinc fingers"/>
    <property type="match status" value="1"/>
</dbReference>
<dbReference type="InterPro" id="IPR013087">
    <property type="entry name" value="Znf_C2H2_type"/>
</dbReference>
<keyword evidence="2" id="KW-1133">Transmembrane helix</keyword>
<proteinExistence type="predicted"/>
<keyword evidence="1" id="KW-0175">Coiled coil</keyword>
<evidence type="ECO:0000256" key="2">
    <source>
        <dbReference type="SAM" id="Phobius"/>
    </source>
</evidence>
<name>A0A5E8CM98_9ZZZZ</name>
<keyword evidence="2" id="KW-0812">Transmembrane</keyword>
<sequence>MFQCVICNTTFSNGVSLEKHFSSKKHILNKQTHDYKIKIEDLTKLLNGTQEIKDKLDASLAVNVAKDKLLIQKNKELEDIQITFNTELTQKDKFNNILNEKNKELQESFDLVNEKKLELEEKYEQKNNLKLDKINNKNKFLINELEIERKDHFKLKEDYEILNKTLKKMIKDVINLQFLVEHLKKNEWSFDFGFKYLPIISFFISLLLYTFSQFYS</sequence>
<reference evidence="4" key="1">
    <citation type="submission" date="2019-09" db="EMBL/GenBank/DDBJ databases">
        <authorList>
            <person name="Needham M D."/>
        </authorList>
    </citation>
    <scope>NUCLEOTIDE SEQUENCE</scope>
</reference>
<accession>A0A5E8CM98</accession>
<organism evidence="4">
    <name type="scientific">seawater metagenome</name>
    <dbReference type="NCBI Taxonomy" id="1561972"/>
    <lineage>
        <taxon>unclassified sequences</taxon>
        <taxon>metagenomes</taxon>
        <taxon>ecological metagenomes</taxon>
    </lineage>
</organism>
<dbReference type="AlphaFoldDB" id="A0A5E8CM98"/>
<dbReference type="PROSITE" id="PS00028">
    <property type="entry name" value="ZINC_FINGER_C2H2_1"/>
    <property type="match status" value="1"/>
</dbReference>